<dbReference type="EMBL" id="CP009788">
    <property type="protein sequence ID" value="AJE02496.1"/>
    <property type="molecule type" value="Genomic_DNA"/>
</dbReference>
<dbReference type="NCBIfam" id="NF047558">
    <property type="entry name" value="TPR_END_plus"/>
    <property type="match status" value="1"/>
</dbReference>
<dbReference type="Pfam" id="PF13432">
    <property type="entry name" value="TPR_16"/>
    <property type="match status" value="1"/>
</dbReference>
<name>A0A0B5BEK8_9BACT</name>
<dbReference type="InterPro" id="IPR052346">
    <property type="entry name" value="O-mannosyl-transferase_TMTC"/>
</dbReference>
<dbReference type="InterPro" id="IPR019734">
    <property type="entry name" value="TPR_rpt"/>
</dbReference>
<feature type="transmembrane region" description="Helical" evidence="4">
    <location>
        <begin position="118"/>
        <end position="140"/>
    </location>
</feature>
<evidence type="ECO:0000256" key="1">
    <source>
        <dbReference type="ARBA" id="ARBA00022737"/>
    </source>
</evidence>
<evidence type="ECO:0000256" key="4">
    <source>
        <dbReference type="SAM" id="Phobius"/>
    </source>
</evidence>
<proteinExistence type="predicted"/>
<dbReference type="PANTHER" id="PTHR44227:SF3">
    <property type="entry name" value="PROTEIN O-MANNOSYL-TRANSFERASE TMTC4"/>
    <property type="match status" value="1"/>
</dbReference>
<dbReference type="PROSITE" id="PS50005">
    <property type="entry name" value="TPR"/>
    <property type="match status" value="3"/>
</dbReference>
<feature type="transmembrane region" description="Helical" evidence="4">
    <location>
        <begin position="174"/>
        <end position="198"/>
    </location>
</feature>
<feature type="repeat" description="TPR" evidence="3">
    <location>
        <begin position="449"/>
        <end position="482"/>
    </location>
</feature>
<dbReference type="AlphaFoldDB" id="A0A0B5BEK8"/>
<reference evidence="5 6" key="1">
    <citation type="journal article" date="2015" name="Genome Announc.">
        <title>Complete Genome of Geobacter pickeringii G13T, a Metal-Reducing Isolate from Sedimentary Kaolin Deposits.</title>
        <authorList>
            <person name="Badalamenti J.P."/>
            <person name="Bond D.R."/>
        </authorList>
    </citation>
    <scope>NUCLEOTIDE SEQUENCE [LARGE SCALE GENOMIC DNA]</scope>
    <source>
        <strain evidence="5 6">G13</strain>
    </source>
</reference>
<feature type="transmembrane region" description="Helical" evidence="4">
    <location>
        <begin position="343"/>
        <end position="361"/>
    </location>
</feature>
<sequence>MNFFSLKREQTLDFVCLAVVVLAVYGRALGHDFQTNWDDNWYVLYNDAVRGFSWDHIRSAFTGYFGGYYAPVQIVSYMLDYSLWGLRPGGFILTNILLHLLNGLLIYRLLLGWYGQRLVALVASAIFLVHPVQVEAVVWISQRKSLLALLFFLIAWEQYGRYRRAPTGRGQWSYGASCGAFLLSLLAKPTTVVLPVILVLYDHCFADGDRRPRYADKVPYVLLAGIFSALTLYTQSPEVAEGGRTVYHGGSPLGTLYTMLPVFCRYLEMLVWPAGLSAAYAPPIRQAVDATVVLSALLLAGIAVASIRLYRVDRRLAFWVLFFWVGLLPVSQIVPVISLLYDHYLYLPVIGAAALAGSGAALLQERLAPERRFLLYAVVLPVLAALSVASFQRTGVWKNSLTLWSDAVAKEPKSDLAWQIFGGALLDAGRVAEARNAYERGFALNPSNTEILHALGQIATNTGELDQGCRLLKRLLELKPDYVSGWASLGTNYMKRGDYVEAEKAYRRAHSLQPEAWQVVSLLGNLALTRGRLEEARGYFVQVEVRAPGDAANAYALASVEAMSGNADAGLAWLEKAVQRGYDDFGRMHDDPRLSALRDDPRFDRLVRNNAGR</sequence>
<dbReference type="Pfam" id="PF13428">
    <property type="entry name" value="TPR_14"/>
    <property type="match status" value="1"/>
</dbReference>
<keyword evidence="4" id="KW-0812">Transmembrane</keyword>
<feature type="repeat" description="TPR" evidence="3">
    <location>
        <begin position="415"/>
        <end position="448"/>
    </location>
</feature>
<evidence type="ECO:0000313" key="6">
    <source>
        <dbReference type="Proteomes" id="UP000057609"/>
    </source>
</evidence>
<dbReference type="HOGENOM" id="CLU_011615_5_0_7"/>
<gene>
    <name evidence="5" type="ORF">GPICK_03080</name>
</gene>
<dbReference type="Proteomes" id="UP000057609">
    <property type="component" value="Chromosome"/>
</dbReference>
<dbReference type="SMART" id="SM00028">
    <property type="entry name" value="TPR"/>
    <property type="match status" value="4"/>
</dbReference>
<keyword evidence="2 3" id="KW-0802">TPR repeat</keyword>
<dbReference type="InterPro" id="IPR011990">
    <property type="entry name" value="TPR-like_helical_dom_sf"/>
</dbReference>
<keyword evidence="1" id="KW-0677">Repeat</keyword>
<dbReference type="STRING" id="345632.GPICK_03080"/>
<keyword evidence="4" id="KW-0472">Membrane</keyword>
<dbReference type="PANTHER" id="PTHR44227">
    <property type="match status" value="1"/>
</dbReference>
<dbReference type="Gene3D" id="1.25.40.10">
    <property type="entry name" value="Tetratricopeptide repeat domain"/>
    <property type="match status" value="1"/>
</dbReference>
<feature type="transmembrane region" description="Helical" evidence="4">
    <location>
        <begin position="218"/>
        <end position="235"/>
    </location>
</feature>
<evidence type="ECO:0000313" key="5">
    <source>
        <dbReference type="EMBL" id="AJE02496.1"/>
    </source>
</evidence>
<dbReference type="KEGG" id="gpi:GPICK_03080"/>
<organism evidence="5 6">
    <name type="scientific">Geobacter pickeringii</name>
    <dbReference type="NCBI Taxonomy" id="345632"/>
    <lineage>
        <taxon>Bacteria</taxon>
        <taxon>Pseudomonadati</taxon>
        <taxon>Thermodesulfobacteriota</taxon>
        <taxon>Desulfuromonadia</taxon>
        <taxon>Geobacterales</taxon>
        <taxon>Geobacteraceae</taxon>
        <taxon>Geobacter</taxon>
    </lineage>
</organism>
<evidence type="ECO:0000256" key="3">
    <source>
        <dbReference type="PROSITE-ProRule" id="PRU00339"/>
    </source>
</evidence>
<keyword evidence="4" id="KW-1133">Transmembrane helix</keyword>
<feature type="transmembrane region" description="Helical" evidence="4">
    <location>
        <begin position="316"/>
        <end position="337"/>
    </location>
</feature>
<evidence type="ECO:0000256" key="2">
    <source>
        <dbReference type="ARBA" id="ARBA00022803"/>
    </source>
</evidence>
<feature type="transmembrane region" description="Helical" evidence="4">
    <location>
        <begin position="287"/>
        <end position="309"/>
    </location>
</feature>
<dbReference type="RefSeq" id="WP_039740423.1">
    <property type="nucleotide sequence ID" value="NZ_CP009788.1"/>
</dbReference>
<accession>A0A0B5BEK8</accession>
<dbReference type="SUPFAM" id="SSF48452">
    <property type="entry name" value="TPR-like"/>
    <property type="match status" value="1"/>
</dbReference>
<feature type="repeat" description="TPR" evidence="3">
    <location>
        <begin position="483"/>
        <end position="516"/>
    </location>
</feature>
<dbReference type="OrthoDB" id="5394345at2"/>
<keyword evidence="6" id="KW-1185">Reference proteome</keyword>
<feature type="transmembrane region" description="Helical" evidence="4">
    <location>
        <begin position="373"/>
        <end position="391"/>
    </location>
</feature>
<feature type="transmembrane region" description="Helical" evidence="4">
    <location>
        <begin position="91"/>
        <end position="111"/>
    </location>
</feature>
<protein>
    <submittedName>
        <fullName evidence="5">Uncharacterized protein</fullName>
    </submittedName>
</protein>